<feature type="compositionally biased region" description="Low complexity" evidence="3">
    <location>
        <begin position="59"/>
        <end position="71"/>
    </location>
</feature>
<dbReference type="Proteomes" id="UP000289323">
    <property type="component" value="Unassembled WGS sequence"/>
</dbReference>
<dbReference type="Gene3D" id="1.10.20.10">
    <property type="entry name" value="Histone, subunit A"/>
    <property type="match status" value="1"/>
</dbReference>
<feature type="region of interest" description="Disordered" evidence="3">
    <location>
        <begin position="245"/>
        <end position="278"/>
    </location>
</feature>
<dbReference type="EMBL" id="OUUZ01000009">
    <property type="protein sequence ID" value="SPQ22730.1"/>
    <property type="molecule type" value="Genomic_DNA"/>
</dbReference>
<evidence type="ECO:0000313" key="5">
    <source>
        <dbReference type="EMBL" id="SPQ22730.1"/>
    </source>
</evidence>
<accession>A0A446BJR8</accession>
<dbReference type="GO" id="GO:0001046">
    <property type="term" value="F:core promoter sequence-specific DNA binding"/>
    <property type="evidence" value="ECO:0007669"/>
    <property type="project" value="TreeGrafter"/>
</dbReference>
<organism evidence="5 6">
    <name type="scientific">Thermothielavioides terrestris</name>
    <dbReference type="NCBI Taxonomy" id="2587410"/>
    <lineage>
        <taxon>Eukaryota</taxon>
        <taxon>Fungi</taxon>
        <taxon>Dikarya</taxon>
        <taxon>Ascomycota</taxon>
        <taxon>Pezizomycotina</taxon>
        <taxon>Sordariomycetes</taxon>
        <taxon>Sordariomycetidae</taxon>
        <taxon>Sordariales</taxon>
        <taxon>Chaetomiaceae</taxon>
        <taxon>Thermothielavioides</taxon>
    </lineage>
</organism>
<feature type="region of interest" description="Disordered" evidence="3">
    <location>
        <begin position="205"/>
        <end position="227"/>
    </location>
</feature>
<evidence type="ECO:0000259" key="4">
    <source>
        <dbReference type="Pfam" id="PF00808"/>
    </source>
</evidence>
<dbReference type="InterPro" id="IPR009072">
    <property type="entry name" value="Histone-fold"/>
</dbReference>
<proteinExistence type="predicted"/>
<keyword evidence="2" id="KW-0539">Nucleus</keyword>
<protein>
    <submittedName>
        <fullName evidence="5">D0f846b0-93fd-41d8-8336-be6084ae06aa</fullName>
    </submittedName>
</protein>
<dbReference type="CDD" id="cd22906">
    <property type="entry name" value="HFD_DRAP1"/>
    <property type="match status" value="1"/>
</dbReference>
<dbReference type="SUPFAM" id="SSF47113">
    <property type="entry name" value="Histone-fold"/>
    <property type="match status" value="1"/>
</dbReference>
<reference evidence="5 6" key="1">
    <citation type="submission" date="2018-04" db="EMBL/GenBank/DDBJ databases">
        <authorList>
            <person name="Huttner S."/>
            <person name="Dainat J."/>
        </authorList>
    </citation>
    <scope>NUCLEOTIDE SEQUENCE [LARGE SCALE GENOMIC DNA]</scope>
</reference>
<dbReference type="PANTHER" id="PTHR10252">
    <property type="entry name" value="HISTONE-LIKE TRANSCRIPTION FACTOR CCAAT-RELATED"/>
    <property type="match status" value="1"/>
</dbReference>
<dbReference type="GO" id="GO:0017054">
    <property type="term" value="C:negative cofactor 2 complex"/>
    <property type="evidence" value="ECO:0007669"/>
    <property type="project" value="TreeGrafter"/>
</dbReference>
<dbReference type="InterPro" id="IPR050568">
    <property type="entry name" value="Transcr_DNA_Rep_Reg"/>
</dbReference>
<evidence type="ECO:0000256" key="1">
    <source>
        <dbReference type="ARBA" id="ARBA00004123"/>
    </source>
</evidence>
<feature type="compositionally biased region" description="Polar residues" evidence="3">
    <location>
        <begin position="36"/>
        <end position="58"/>
    </location>
</feature>
<name>A0A446BJR8_9PEZI</name>
<feature type="compositionally biased region" description="Polar residues" evidence="3">
    <location>
        <begin position="87"/>
        <end position="108"/>
    </location>
</feature>
<feature type="region of interest" description="Disordered" evidence="3">
    <location>
        <begin position="1"/>
        <end position="165"/>
    </location>
</feature>
<evidence type="ECO:0000256" key="3">
    <source>
        <dbReference type="SAM" id="MobiDB-lite"/>
    </source>
</evidence>
<dbReference type="Pfam" id="PF00808">
    <property type="entry name" value="CBFD_NFYB_HMF"/>
    <property type="match status" value="1"/>
</dbReference>
<comment type="subcellular location">
    <subcellularLocation>
        <location evidence="1">Nucleus</location>
    </subcellularLocation>
</comment>
<dbReference type="PANTHER" id="PTHR10252:SF5">
    <property type="entry name" value="DR1-ASSOCIATED COREPRESSOR"/>
    <property type="match status" value="1"/>
</dbReference>
<evidence type="ECO:0000313" key="6">
    <source>
        <dbReference type="Proteomes" id="UP000289323"/>
    </source>
</evidence>
<feature type="region of interest" description="Disordered" evidence="3">
    <location>
        <begin position="361"/>
        <end position="402"/>
    </location>
</feature>
<feature type="compositionally biased region" description="Low complexity" evidence="3">
    <location>
        <begin position="216"/>
        <end position="227"/>
    </location>
</feature>
<gene>
    <name evidence="5" type="ORF">TT172_LOCUS5149</name>
</gene>
<dbReference type="GO" id="GO:0046982">
    <property type="term" value="F:protein heterodimerization activity"/>
    <property type="evidence" value="ECO:0007669"/>
    <property type="project" value="InterPro"/>
</dbReference>
<dbReference type="InterPro" id="IPR003958">
    <property type="entry name" value="CBFA_NFYB_domain"/>
</dbReference>
<dbReference type="GO" id="GO:0016251">
    <property type="term" value="F:RNA polymerase II general transcription initiation factor activity"/>
    <property type="evidence" value="ECO:0007669"/>
    <property type="project" value="TreeGrafter"/>
</dbReference>
<evidence type="ECO:0000256" key="2">
    <source>
        <dbReference type="ARBA" id="ARBA00023242"/>
    </source>
</evidence>
<feature type="domain" description="Transcription factor CBF/NF-Y/archaeal histone" evidence="4">
    <location>
        <begin position="279"/>
        <end position="342"/>
    </location>
</feature>
<sequence>MSGDGSYAPKSPDLSSFYSAGPTPPAEPAEVPRQQELLSQSSHSNFSHLKQSASSTYSPAGAYYQQQAHAPQQEDRQHYGYKYQLATPPQTLAQARSTNSYPHSSQALSPAGFGVGEGYSPTAQHKDCPPRAQSHPGPGHAQPGTRYADTQAPPHPPQSAAYQPPYRGSFQYQYQQTQTAHPQIPAPTFHPLTAAQAQVRESYEYPIPSAPPPSQQPESAMPPRRAAAAAAAAALASQAATSEASTDASAGLSSNSSTITAGGGTGATTTIEPGPVKTKFPTARIKRIMQADEEVGKVAQQTPIAVGKALELFMVALVTRSAELARQRNSKRVSAQMLRQVVEADEQWDFLTDIVAKVEIEEKSGKGGGGGSSSNKVKAESDSDEEGAGDGVSGKAWAARRN</sequence>
<dbReference type="AlphaFoldDB" id="A0A446BJR8"/>